<sequence>MAVPKVTVYTKHNCPYCVRAKRLLEKKGVAFEEIDVEGDDALRTWLREKTGQMTVPQVFVGERSLGGFSDVDALDRQGRLDPILRGD</sequence>
<evidence type="ECO:0000313" key="8">
    <source>
        <dbReference type="EMBL" id="BDG06884.1"/>
    </source>
</evidence>
<dbReference type="RefSeq" id="WP_248357358.1">
    <property type="nucleotide sequence ID" value="NZ_AP025591.1"/>
</dbReference>
<keyword evidence="3 6" id="KW-0249">Electron transport</keyword>
<dbReference type="Pfam" id="PF00462">
    <property type="entry name" value="Glutaredoxin"/>
    <property type="match status" value="1"/>
</dbReference>
<dbReference type="CDD" id="cd03418">
    <property type="entry name" value="GRX_GRXb_1_3_like"/>
    <property type="match status" value="1"/>
</dbReference>
<dbReference type="SUPFAM" id="SSF52833">
    <property type="entry name" value="Thioredoxin-like"/>
    <property type="match status" value="1"/>
</dbReference>
<comment type="similarity">
    <text evidence="1 6">Belongs to the glutaredoxin family.</text>
</comment>
<dbReference type="Proteomes" id="UP001162891">
    <property type="component" value="Chromosome"/>
</dbReference>
<keyword evidence="6" id="KW-0963">Cytoplasm</keyword>
<reference evidence="9" key="1">
    <citation type="journal article" date="2022" name="Int. J. Syst. Evol. Microbiol.">
        <title>Anaeromyxobacter oryzae sp. nov., Anaeromyxobacter diazotrophicus sp. nov. and Anaeromyxobacter paludicola sp. nov., isolated from paddy soils.</title>
        <authorList>
            <person name="Itoh H."/>
            <person name="Xu Z."/>
            <person name="Mise K."/>
            <person name="Masuda Y."/>
            <person name="Ushijima N."/>
            <person name="Hayakawa C."/>
            <person name="Shiratori Y."/>
            <person name="Senoo K."/>
        </authorList>
    </citation>
    <scope>NUCLEOTIDE SEQUENCE [LARGE SCALE GENOMIC DNA]</scope>
    <source>
        <strain evidence="9">Red232</strain>
    </source>
</reference>
<dbReference type="PANTHER" id="PTHR45694">
    <property type="entry name" value="GLUTAREDOXIN 2"/>
    <property type="match status" value="1"/>
</dbReference>
<proteinExistence type="inferred from homology"/>
<evidence type="ECO:0000256" key="1">
    <source>
        <dbReference type="ARBA" id="ARBA00007787"/>
    </source>
</evidence>
<dbReference type="InterPro" id="IPR036249">
    <property type="entry name" value="Thioredoxin-like_sf"/>
</dbReference>
<dbReference type="PRINTS" id="PR00160">
    <property type="entry name" value="GLUTAREDOXIN"/>
</dbReference>
<accession>A0ABN6N4J4</accession>
<keyword evidence="2 6" id="KW-0813">Transport</keyword>
<comment type="function">
    <text evidence="6">Has a glutathione-disulfide oxidoreductase activity in the presence of NADPH and glutathione reductase. Reduces low molecular weight disulfides and proteins.</text>
</comment>
<dbReference type="EMBL" id="AP025591">
    <property type="protein sequence ID" value="BDG06884.1"/>
    <property type="molecule type" value="Genomic_DNA"/>
</dbReference>
<dbReference type="PROSITE" id="PS00195">
    <property type="entry name" value="GLUTAREDOXIN_1"/>
    <property type="match status" value="1"/>
</dbReference>
<evidence type="ECO:0000256" key="4">
    <source>
        <dbReference type="ARBA" id="ARBA00023157"/>
    </source>
</evidence>
<evidence type="ECO:0000313" key="9">
    <source>
        <dbReference type="Proteomes" id="UP001162891"/>
    </source>
</evidence>
<dbReference type="PROSITE" id="PS51354">
    <property type="entry name" value="GLUTAREDOXIN_2"/>
    <property type="match status" value="1"/>
</dbReference>
<dbReference type="InterPro" id="IPR014025">
    <property type="entry name" value="Glutaredoxin_subgr"/>
</dbReference>
<keyword evidence="4" id="KW-1015">Disulfide bond</keyword>
<dbReference type="InterPro" id="IPR011900">
    <property type="entry name" value="GRX_bact"/>
</dbReference>
<organism evidence="8 9">
    <name type="scientific">Anaeromyxobacter oryzae</name>
    <dbReference type="NCBI Taxonomy" id="2918170"/>
    <lineage>
        <taxon>Bacteria</taxon>
        <taxon>Pseudomonadati</taxon>
        <taxon>Myxococcota</taxon>
        <taxon>Myxococcia</taxon>
        <taxon>Myxococcales</taxon>
        <taxon>Cystobacterineae</taxon>
        <taxon>Anaeromyxobacteraceae</taxon>
        <taxon>Anaeromyxobacter</taxon>
    </lineage>
</organism>
<keyword evidence="9" id="KW-1185">Reference proteome</keyword>
<evidence type="ECO:0000256" key="5">
    <source>
        <dbReference type="ARBA" id="ARBA00023284"/>
    </source>
</evidence>
<keyword evidence="5 6" id="KW-0676">Redox-active center</keyword>
<feature type="domain" description="Glutaredoxin" evidence="7">
    <location>
        <begin position="6"/>
        <end position="63"/>
    </location>
</feature>
<evidence type="ECO:0000256" key="3">
    <source>
        <dbReference type="ARBA" id="ARBA00022982"/>
    </source>
</evidence>
<dbReference type="PANTHER" id="PTHR45694:SF18">
    <property type="entry name" value="GLUTAREDOXIN-1-RELATED"/>
    <property type="match status" value="1"/>
</dbReference>
<evidence type="ECO:0000256" key="2">
    <source>
        <dbReference type="ARBA" id="ARBA00022448"/>
    </source>
</evidence>
<protein>
    <recommendedName>
        <fullName evidence="6">Glutaredoxin</fullName>
    </recommendedName>
</protein>
<evidence type="ECO:0000259" key="7">
    <source>
        <dbReference type="Pfam" id="PF00462"/>
    </source>
</evidence>
<gene>
    <name evidence="8" type="primary">grx</name>
    <name evidence="8" type="ORF">AMOR_58800</name>
</gene>
<evidence type="ECO:0000256" key="6">
    <source>
        <dbReference type="RuleBase" id="RU364065"/>
    </source>
</evidence>
<dbReference type="Gene3D" id="3.40.30.10">
    <property type="entry name" value="Glutaredoxin"/>
    <property type="match status" value="1"/>
</dbReference>
<dbReference type="NCBIfam" id="TIGR02181">
    <property type="entry name" value="GRX_bact"/>
    <property type="match status" value="1"/>
</dbReference>
<dbReference type="InterPro" id="IPR002109">
    <property type="entry name" value="Glutaredoxin"/>
</dbReference>
<name>A0ABN6N4J4_9BACT</name>
<dbReference type="InterPro" id="IPR011767">
    <property type="entry name" value="GLR_AS"/>
</dbReference>